<name>A0A431U775_9BACT</name>
<comment type="caution">
    <text evidence="1">The sequence shown here is derived from an EMBL/GenBank/DDBJ whole genome shotgun (WGS) entry which is preliminary data.</text>
</comment>
<proteinExistence type="predicted"/>
<dbReference type="RefSeq" id="WP_165903631.1">
    <property type="nucleotide sequence ID" value="NZ_RXOF01000002.1"/>
</dbReference>
<sequence length="163" mass="16915">MALLPLAAAAQAPAAVSPAQARAEAEAAAVRARAAAALQARTEAAKAGSFGAAPVANAQLAYGDYLCTLNAFDAASRRMNFIPKGTIQLNANGTYRYLDGGGVVGRYTYDTATRQISWITGYFAEHGPPKTTFTTTDKATQLDIEFGAAGGSTQTWSCGCNKK</sequence>
<evidence type="ECO:0000313" key="1">
    <source>
        <dbReference type="EMBL" id="RTQ52545.1"/>
    </source>
</evidence>
<gene>
    <name evidence="1" type="ORF">EJV47_05915</name>
</gene>
<keyword evidence="2" id="KW-1185">Reference proteome</keyword>
<dbReference type="Proteomes" id="UP000282184">
    <property type="component" value="Unassembled WGS sequence"/>
</dbReference>
<reference evidence="1 2" key="1">
    <citation type="submission" date="2018-12" db="EMBL/GenBank/DDBJ databases">
        <title>Hymenobacter gummosus sp. nov., isolated from a spring.</title>
        <authorList>
            <person name="Nie L."/>
        </authorList>
    </citation>
    <scope>NUCLEOTIDE SEQUENCE [LARGE SCALE GENOMIC DNA]</scope>
    <source>
        <strain evidence="1 2">KCTC 52166</strain>
    </source>
</reference>
<accession>A0A431U775</accession>
<dbReference type="AlphaFoldDB" id="A0A431U775"/>
<dbReference type="EMBL" id="RXOF01000002">
    <property type="protein sequence ID" value="RTQ52545.1"/>
    <property type="molecule type" value="Genomic_DNA"/>
</dbReference>
<protein>
    <submittedName>
        <fullName evidence="1">Uncharacterized protein</fullName>
    </submittedName>
</protein>
<evidence type="ECO:0000313" key="2">
    <source>
        <dbReference type="Proteomes" id="UP000282184"/>
    </source>
</evidence>
<organism evidence="1 2">
    <name type="scientific">Hymenobacter gummosus</name>
    <dbReference type="NCBI Taxonomy" id="1776032"/>
    <lineage>
        <taxon>Bacteria</taxon>
        <taxon>Pseudomonadati</taxon>
        <taxon>Bacteroidota</taxon>
        <taxon>Cytophagia</taxon>
        <taxon>Cytophagales</taxon>
        <taxon>Hymenobacteraceae</taxon>
        <taxon>Hymenobacter</taxon>
    </lineage>
</organism>